<dbReference type="AlphaFoldDB" id="A0A0A1T922"/>
<keyword evidence="9" id="KW-0735">Signal-anchor</keyword>
<evidence type="ECO:0000256" key="12">
    <source>
        <dbReference type="SAM" id="Phobius"/>
    </source>
</evidence>
<dbReference type="OrthoDB" id="414175at2759"/>
<evidence type="ECO:0000256" key="1">
    <source>
        <dbReference type="ARBA" id="ARBA00004606"/>
    </source>
</evidence>
<feature type="domain" description="Fringe-like glycosyltransferase" evidence="13">
    <location>
        <begin position="291"/>
        <end position="395"/>
    </location>
</feature>
<dbReference type="HOGENOM" id="CLU_033556_0_0_1"/>
<evidence type="ECO:0000256" key="9">
    <source>
        <dbReference type="ARBA" id="ARBA00022968"/>
    </source>
</evidence>
<dbReference type="Gene3D" id="3.90.550.50">
    <property type="match status" value="1"/>
</dbReference>
<evidence type="ECO:0000256" key="3">
    <source>
        <dbReference type="ARBA" id="ARBA00006462"/>
    </source>
</evidence>
<evidence type="ECO:0000256" key="2">
    <source>
        <dbReference type="ARBA" id="ARBA00004922"/>
    </source>
</evidence>
<dbReference type="EMBL" id="CDHN01000001">
    <property type="protein sequence ID" value="CEJ82635.1"/>
    <property type="molecule type" value="Genomic_DNA"/>
</dbReference>
<comment type="pathway">
    <text evidence="2">Protein modification; protein glycosylation.</text>
</comment>
<keyword evidence="10 12" id="KW-1133">Transmembrane helix</keyword>
<evidence type="ECO:0000256" key="7">
    <source>
        <dbReference type="ARBA" id="ARBA00022692"/>
    </source>
</evidence>
<dbReference type="InterPro" id="IPR003378">
    <property type="entry name" value="Fringe-like_glycosylTrfase"/>
</dbReference>
<keyword evidence="8" id="KW-0547">Nucleotide-binding</keyword>
<evidence type="ECO:0000256" key="10">
    <source>
        <dbReference type="ARBA" id="ARBA00022989"/>
    </source>
</evidence>
<dbReference type="EC" id="2.4.1.122" evidence="4"/>
<evidence type="ECO:0000256" key="11">
    <source>
        <dbReference type="ARBA" id="ARBA00023136"/>
    </source>
</evidence>
<dbReference type="STRING" id="1531966.A0A0A1T922"/>
<reference evidence="14 15" key="1">
    <citation type="journal article" date="2015" name="Genome Announc.">
        <title>Draft Genome Sequence and Gene Annotation of the Entomopathogenic Fungus Verticillium hemipterigenum.</title>
        <authorList>
            <person name="Horn F."/>
            <person name="Habel A."/>
            <person name="Scharf D.H."/>
            <person name="Dworschak J."/>
            <person name="Brakhage A.A."/>
            <person name="Guthke R."/>
            <person name="Hertweck C."/>
            <person name="Linde J."/>
        </authorList>
    </citation>
    <scope>NUCLEOTIDE SEQUENCE [LARGE SCALE GENOMIC DNA]</scope>
</reference>
<evidence type="ECO:0000256" key="8">
    <source>
        <dbReference type="ARBA" id="ARBA00022741"/>
    </source>
</evidence>
<organism evidence="14 15">
    <name type="scientific">[Torrubiella] hemipterigena</name>
    <dbReference type="NCBI Taxonomy" id="1531966"/>
    <lineage>
        <taxon>Eukaryota</taxon>
        <taxon>Fungi</taxon>
        <taxon>Dikarya</taxon>
        <taxon>Ascomycota</taxon>
        <taxon>Pezizomycotina</taxon>
        <taxon>Sordariomycetes</taxon>
        <taxon>Hypocreomycetidae</taxon>
        <taxon>Hypocreales</taxon>
        <taxon>Clavicipitaceae</taxon>
        <taxon>Clavicipitaceae incertae sedis</taxon>
        <taxon>'Torrubiella' clade</taxon>
    </lineage>
</organism>
<dbReference type="PANTHER" id="PTHR23033:SF40">
    <property type="entry name" value="APPLE DOMAIN-CONTAINING PROTEIN"/>
    <property type="match status" value="1"/>
</dbReference>
<keyword evidence="6" id="KW-0808">Transferase</keyword>
<dbReference type="GO" id="GO:0000166">
    <property type="term" value="F:nucleotide binding"/>
    <property type="evidence" value="ECO:0007669"/>
    <property type="project" value="UniProtKB-KW"/>
</dbReference>
<evidence type="ECO:0000313" key="15">
    <source>
        <dbReference type="Proteomes" id="UP000039046"/>
    </source>
</evidence>
<keyword evidence="11 12" id="KW-0472">Membrane</keyword>
<keyword evidence="5" id="KW-0328">Glycosyltransferase</keyword>
<comment type="subcellular location">
    <subcellularLocation>
        <location evidence="1">Membrane</location>
        <topology evidence="1">Single-pass type II membrane protein</topology>
    </subcellularLocation>
</comment>
<protein>
    <recommendedName>
        <fullName evidence="4">N-acetylgalactosaminide beta-1,3-galactosyltransferase</fullName>
        <ecNumber evidence="4">2.4.1.122</ecNumber>
    </recommendedName>
</protein>
<proteinExistence type="inferred from homology"/>
<dbReference type="GO" id="GO:0016263">
    <property type="term" value="F:glycoprotein-N-acetylgalactosamine 3-beta-galactosyltransferase activity"/>
    <property type="evidence" value="ECO:0007669"/>
    <property type="project" value="UniProtKB-EC"/>
</dbReference>
<dbReference type="Proteomes" id="UP000039046">
    <property type="component" value="Unassembled WGS sequence"/>
</dbReference>
<evidence type="ECO:0000256" key="5">
    <source>
        <dbReference type="ARBA" id="ARBA00022676"/>
    </source>
</evidence>
<accession>A0A0A1T922</accession>
<comment type="similarity">
    <text evidence="3">Belongs to the glycosyltransferase 31 family. Beta3-Gal-T subfamily.</text>
</comment>
<evidence type="ECO:0000256" key="6">
    <source>
        <dbReference type="ARBA" id="ARBA00022679"/>
    </source>
</evidence>
<name>A0A0A1T922_9HYPO</name>
<evidence type="ECO:0000313" key="14">
    <source>
        <dbReference type="EMBL" id="CEJ82635.1"/>
    </source>
</evidence>
<evidence type="ECO:0000259" key="13">
    <source>
        <dbReference type="Pfam" id="PF02434"/>
    </source>
</evidence>
<dbReference type="InterPro" id="IPR026050">
    <property type="entry name" value="C1GALT1/C1GALT1_chp1"/>
</dbReference>
<dbReference type="PANTHER" id="PTHR23033">
    <property type="entry name" value="BETA1,3-GALACTOSYLTRANSFERASE"/>
    <property type="match status" value="1"/>
</dbReference>
<evidence type="ECO:0000256" key="4">
    <source>
        <dbReference type="ARBA" id="ARBA00012557"/>
    </source>
</evidence>
<keyword evidence="7 12" id="KW-0812">Transmembrane</keyword>
<sequence length="541" mass="60086">MNTLIKPINNYVRHSFIHPLLHFCPSQALTPCSHTSSDMVVTAIAPGVFGGPTNFQHPIWQYHQYLATPLPTQHPTTHVGRDIMGLISSLIILRVGTWISARIPRRLRRPLAVLTFVLVSLLVWYHFQPPASTVRAAVNFNAARLGSSVRGAAYQDPDAWMRVPGRWEVEVSADIGYLIKTGYGTRGRVKLMRDAYEKSGGILGEEGVLVVGDWDGDGVTDALSRGWQMMEEFGVDDDVAGAKRRKKHGLLRAAIESGDEEKALELGKEFGWELDALKFIPGMYDLYNRYPEKKWYIILDDDTYLVRPTLEMLLSHLDPDKPHYIGNAVGDFRARFAHGGSGIIISRKAMQKFASDKTVIATSLAVSLVETWGDKLVATTLQQLGIYLEERYAHHFNGEPPEITRVAAERFCAPIVSFHSLRTPTAMDHLARSLRPFRKPISWGTLLEVFGMPTAGGVIDRVGPLDDKTTTWKNVKSADECRRKCEVDSKRWCLAWKHDGAAAACHASPWVVPGERGSKDITASGVHEAAIVGLRARCAGD</sequence>
<keyword evidence="15" id="KW-1185">Reference proteome</keyword>
<dbReference type="Pfam" id="PF02434">
    <property type="entry name" value="Fringe"/>
    <property type="match status" value="1"/>
</dbReference>
<gene>
    <name evidence="14" type="ORF">VHEMI02686</name>
</gene>
<feature type="transmembrane region" description="Helical" evidence="12">
    <location>
        <begin position="111"/>
        <end position="127"/>
    </location>
</feature>
<dbReference type="GO" id="GO:0016020">
    <property type="term" value="C:membrane"/>
    <property type="evidence" value="ECO:0007669"/>
    <property type="project" value="UniProtKB-SubCell"/>
</dbReference>